<gene>
    <name evidence="3" type="ORF">HNR14_002622</name>
</gene>
<organism evidence="3 4">
    <name type="scientific">Leifsonia naganoensis</name>
    <dbReference type="NCBI Taxonomy" id="150025"/>
    <lineage>
        <taxon>Bacteria</taxon>
        <taxon>Bacillati</taxon>
        <taxon>Actinomycetota</taxon>
        <taxon>Actinomycetes</taxon>
        <taxon>Micrococcales</taxon>
        <taxon>Microbacteriaceae</taxon>
        <taxon>Leifsonia</taxon>
    </lineage>
</organism>
<dbReference type="RefSeq" id="WP_179701422.1">
    <property type="nucleotide sequence ID" value="NZ_BAAAHA010000014.1"/>
</dbReference>
<dbReference type="EMBL" id="JACCHJ010000001">
    <property type="protein sequence ID" value="NYK10741.1"/>
    <property type="molecule type" value="Genomic_DNA"/>
</dbReference>
<keyword evidence="2" id="KW-0732">Signal</keyword>
<dbReference type="Proteomes" id="UP000521075">
    <property type="component" value="Unassembled WGS sequence"/>
</dbReference>
<accession>A0A853DVS0</accession>
<evidence type="ECO:0000313" key="3">
    <source>
        <dbReference type="EMBL" id="NYK10741.1"/>
    </source>
</evidence>
<feature type="chain" id="PRO_5033026837" evidence="2">
    <location>
        <begin position="32"/>
        <end position="218"/>
    </location>
</feature>
<feature type="signal peptide" evidence="2">
    <location>
        <begin position="1"/>
        <end position="31"/>
    </location>
</feature>
<protein>
    <submittedName>
        <fullName evidence="3">Uncharacterized protein</fullName>
    </submittedName>
</protein>
<keyword evidence="4" id="KW-1185">Reference proteome</keyword>
<evidence type="ECO:0000256" key="1">
    <source>
        <dbReference type="SAM" id="MobiDB-lite"/>
    </source>
</evidence>
<feature type="region of interest" description="Disordered" evidence="1">
    <location>
        <begin position="31"/>
        <end position="53"/>
    </location>
</feature>
<comment type="caution">
    <text evidence="3">The sequence shown here is derived from an EMBL/GenBank/DDBJ whole genome shotgun (WGS) entry which is preliminary data.</text>
</comment>
<sequence length="218" mass="22730">MRGRWGSHVLVAGAVLATAVIGLSGCTGQGAATPATPSVSPTPTASAPALTSTPGAMPTSCDDLFTPGLKAQISPDGFLALNPAWLQEPGNERKVDNGYGTFDPDLAKILSSDPGLLCDWTKASGPGEVFLITQVRKVDAATQQAALARMTDLASDPDTGWTCTDYTAGRWCLVNTNDGTGNVSGESHFFRDGLWIASDWVNAGPETYTPLLVTRIFG</sequence>
<evidence type="ECO:0000313" key="4">
    <source>
        <dbReference type="Proteomes" id="UP000521075"/>
    </source>
</evidence>
<reference evidence="3 4" key="1">
    <citation type="submission" date="2020-07" db="EMBL/GenBank/DDBJ databases">
        <title>Sequencing the genomes of 1000 actinobacteria strains.</title>
        <authorList>
            <person name="Klenk H.-P."/>
        </authorList>
    </citation>
    <scope>NUCLEOTIDE SEQUENCE [LARGE SCALE GENOMIC DNA]</scope>
    <source>
        <strain evidence="3 4">DSM 15166</strain>
    </source>
</reference>
<name>A0A853DVS0_9MICO</name>
<dbReference type="AlphaFoldDB" id="A0A853DVS0"/>
<evidence type="ECO:0000256" key="2">
    <source>
        <dbReference type="SAM" id="SignalP"/>
    </source>
</evidence>
<proteinExistence type="predicted"/>
<dbReference type="PROSITE" id="PS51257">
    <property type="entry name" value="PROKAR_LIPOPROTEIN"/>
    <property type="match status" value="1"/>
</dbReference>